<dbReference type="RefSeq" id="WP_210660704.1">
    <property type="nucleotide sequence ID" value="NZ_JAGKQQ010000001.1"/>
</dbReference>
<organism evidence="1 2">
    <name type="scientific">Gemmata palustris</name>
    <dbReference type="NCBI Taxonomy" id="2822762"/>
    <lineage>
        <taxon>Bacteria</taxon>
        <taxon>Pseudomonadati</taxon>
        <taxon>Planctomycetota</taxon>
        <taxon>Planctomycetia</taxon>
        <taxon>Gemmatales</taxon>
        <taxon>Gemmataceae</taxon>
        <taxon>Gemmata</taxon>
    </lineage>
</organism>
<dbReference type="EMBL" id="JAGKQQ010000001">
    <property type="protein sequence ID" value="MBP3959860.1"/>
    <property type="molecule type" value="Genomic_DNA"/>
</dbReference>
<reference evidence="1 2" key="1">
    <citation type="submission" date="2021-04" db="EMBL/GenBank/DDBJ databases">
        <authorList>
            <person name="Ivanova A."/>
        </authorList>
    </citation>
    <scope>NUCLEOTIDE SEQUENCE [LARGE SCALE GENOMIC DNA]</scope>
    <source>
        <strain evidence="1 2">G18</strain>
    </source>
</reference>
<name>A0ABS5C1J9_9BACT</name>
<sequence length="141" mass="14433">MSTVPPAIHDLARRLIALEAARPESPGAPLGGAVRVCDRLRTALARLAGVAGFRSLLSRALALATAEAPELAAARVRTDGALEGLEGFPYDHDTGAGVAIVTHLLGLLVTFIGEPLTLRLVRDAWPDAPVTGADAGSGGQP</sequence>
<keyword evidence="2" id="KW-1185">Reference proteome</keyword>
<protein>
    <submittedName>
        <fullName evidence="1">Uncharacterized protein</fullName>
    </submittedName>
</protein>
<comment type="caution">
    <text evidence="1">The sequence shown here is derived from an EMBL/GenBank/DDBJ whole genome shotgun (WGS) entry which is preliminary data.</text>
</comment>
<accession>A0ABS5C1J9</accession>
<proteinExistence type="predicted"/>
<dbReference type="Proteomes" id="UP000676565">
    <property type="component" value="Unassembled WGS sequence"/>
</dbReference>
<evidence type="ECO:0000313" key="2">
    <source>
        <dbReference type="Proteomes" id="UP000676565"/>
    </source>
</evidence>
<gene>
    <name evidence="1" type="ORF">J8F10_31820</name>
</gene>
<evidence type="ECO:0000313" key="1">
    <source>
        <dbReference type="EMBL" id="MBP3959860.1"/>
    </source>
</evidence>